<organism evidence="1">
    <name type="scientific">Physcomitrium patens</name>
    <name type="common">Spreading-leaved earth moss</name>
    <name type="synonym">Physcomitrella patens</name>
    <dbReference type="NCBI Taxonomy" id="3218"/>
    <lineage>
        <taxon>Eukaryota</taxon>
        <taxon>Viridiplantae</taxon>
        <taxon>Streptophyta</taxon>
        <taxon>Embryophyta</taxon>
        <taxon>Bryophyta</taxon>
        <taxon>Bryophytina</taxon>
        <taxon>Bryopsida</taxon>
        <taxon>Funariidae</taxon>
        <taxon>Funariales</taxon>
        <taxon>Funariaceae</taxon>
        <taxon>Physcomitrium</taxon>
    </lineage>
</organism>
<name>A0A2K1INH7_PHYPA</name>
<accession>A0A2K1INH7</accession>
<reference evidence="2" key="3">
    <citation type="submission" date="2020-12" db="UniProtKB">
        <authorList>
            <consortium name="EnsemblPlants"/>
        </authorList>
    </citation>
    <scope>IDENTIFICATION</scope>
</reference>
<evidence type="ECO:0000313" key="1">
    <source>
        <dbReference type="EMBL" id="PNR30820.1"/>
    </source>
</evidence>
<evidence type="ECO:0000313" key="3">
    <source>
        <dbReference type="Proteomes" id="UP000006727"/>
    </source>
</evidence>
<dbReference type="EMBL" id="ABEU02000022">
    <property type="protein sequence ID" value="PNR30820.1"/>
    <property type="molecule type" value="Genomic_DNA"/>
</dbReference>
<dbReference type="EnsemblPlants" id="Pp3c22_14260V3.1">
    <property type="protein sequence ID" value="PAC:32904392.CDS.1"/>
    <property type="gene ID" value="Pp3c22_14260"/>
</dbReference>
<proteinExistence type="predicted"/>
<dbReference type="PaxDb" id="3218-PP1S71_318V6.1"/>
<gene>
    <name evidence="1" type="ORF">PHYPA_027136</name>
</gene>
<dbReference type="InParanoid" id="A0A2K1INH7"/>
<keyword evidence="3" id="KW-1185">Reference proteome</keyword>
<dbReference type="Gramene" id="Pp3c22_14260V3.1">
    <property type="protein sequence ID" value="PAC:32904392.CDS.1"/>
    <property type="gene ID" value="Pp3c22_14260"/>
</dbReference>
<dbReference type="Proteomes" id="UP000006727">
    <property type="component" value="Chromosome 22"/>
</dbReference>
<protein>
    <submittedName>
        <fullName evidence="1 2">Uncharacterized protein</fullName>
    </submittedName>
</protein>
<evidence type="ECO:0000313" key="2">
    <source>
        <dbReference type="EnsemblPlants" id="PAC:32904392.CDS.1"/>
    </source>
</evidence>
<reference evidence="1 3" key="2">
    <citation type="journal article" date="2018" name="Plant J.">
        <title>The Physcomitrella patens chromosome-scale assembly reveals moss genome structure and evolution.</title>
        <authorList>
            <person name="Lang D."/>
            <person name="Ullrich K.K."/>
            <person name="Murat F."/>
            <person name="Fuchs J."/>
            <person name="Jenkins J."/>
            <person name="Haas F.B."/>
            <person name="Piednoel M."/>
            <person name="Gundlach H."/>
            <person name="Van Bel M."/>
            <person name="Meyberg R."/>
            <person name="Vives C."/>
            <person name="Morata J."/>
            <person name="Symeonidi A."/>
            <person name="Hiss M."/>
            <person name="Muchero W."/>
            <person name="Kamisugi Y."/>
            <person name="Saleh O."/>
            <person name="Blanc G."/>
            <person name="Decker E.L."/>
            <person name="van Gessel N."/>
            <person name="Grimwood J."/>
            <person name="Hayes R.D."/>
            <person name="Graham S.W."/>
            <person name="Gunter L.E."/>
            <person name="McDaniel S.F."/>
            <person name="Hoernstein S.N.W."/>
            <person name="Larsson A."/>
            <person name="Li F.W."/>
            <person name="Perroud P.F."/>
            <person name="Phillips J."/>
            <person name="Ranjan P."/>
            <person name="Rokshar D.S."/>
            <person name="Rothfels C.J."/>
            <person name="Schneider L."/>
            <person name="Shu S."/>
            <person name="Stevenson D.W."/>
            <person name="Thummler F."/>
            <person name="Tillich M."/>
            <person name="Villarreal Aguilar J.C."/>
            <person name="Widiez T."/>
            <person name="Wong G.K."/>
            <person name="Wymore A."/>
            <person name="Zhang Y."/>
            <person name="Zimmer A.D."/>
            <person name="Quatrano R.S."/>
            <person name="Mayer K.F.X."/>
            <person name="Goodstein D."/>
            <person name="Casacuberta J.M."/>
            <person name="Vandepoele K."/>
            <person name="Reski R."/>
            <person name="Cuming A.C."/>
            <person name="Tuskan G.A."/>
            <person name="Maumus F."/>
            <person name="Salse J."/>
            <person name="Schmutz J."/>
            <person name="Rensing S.A."/>
        </authorList>
    </citation>
    <scope>NUCLEOTIDE SEQUENCE [LARGE SCALE GENOMIC DNA]</scope>
    <source>
        <strain evidence="2 3">cv. Gransden 2004</strain>
    </source>
</reference>
<dbReference type="AlphaFoldDB" id="A0A2K1INH7"/>
<sequence length="71" mass="7909">MSAPALPVLRRLLAIPAVPDPAKELARAAPANWMRKWWLVEGFSVSSTVNFAFLCNGLQKNFRMGMVTKHV</sequence>
<reference evidence="1 3" key="1">
    <citation type="journal article" date="2008" name="Science">
        <title>The Physcomitrella genome reveals evolutionary insights into the conquest of land by plants.</title>
        <authorList>
            <person name="Rensing S."/>
            <person name="Lang D."/>
            <person name="Zimmer A."/>
            <person name="Terry A."/>
            <person name="Salamov A."/>
            <person name="Shapiro H."/>
            <person name="Nishiyama T."/>
            <person name="Perroud P.-F."/>
            <person name="Lindquist E."/>
            <person name="Kamisugi Y."/>
            <person name="Tanahashi T."/>
            <person name="Sakakibara K."/>
            <person name="Fujita T."/>
            <person name="Oishi K."/>
            <person name="Shin-I T."/>
            <person name="Kuroki Y."/>
            <person name="Toyoda A."/>
            <person name="Suzuki Y."/>
            <person name="Hashimoto A."/>
            <person name="Yamaguchi K."/>
            <person name="Sugano A."/>
            <person name="Kohara Y."/>
            <person name="Fujiyama A."/>
            <person name="Anterola A."/>
            <person name="Aoki S."/>
            <person name="Ashton N."/>
            <person name="Barbazuk W.B."/>
            <person name="Barker E."/>
            <person name="Bennetzen J."/>
            <person name="Bezanilla M."/>
            <person name="Blankenship R."/>
            <person name="Cho S.H."/>
            <person name="Dutcher S."/>
            <person name="Estelle M."/>
            <person name="Fawcett J.A."/>
            <person name="Gundlach H."/>
            <person name="Hanada K."/>
            <person name="Heyl A."/>
            <person name="Hicks K.A."/>
            <person name="Hugh J."/>
            <person name="Lohr M."/>
            <person name="Mayer K."/>
            <person name="Melkozernov A."/>
            <person name="Murata T."/>
            <person name="Nelson D."/>
            <person name="Pils B."/>
            <person name="Prigge M."/>
            <person name="Reiss B."/>
            <person name="Renner T."/>
            <person name="Rombauts S."/>
            <person name="Rushton P."/>
            <person name="Sanderfoot A."/>
            <person name="Schween G."/>
            <person name="Shiu S.-H."/>
            <person name="Stueber K."/>
            <person name="Theodoulou F.L."/>
            <person name="Tu H."/>
            <person name="Van de Peer Y."/>
            <person name="Verrier P.J."/>
            <person name="Waters E."/>
            <person name="Wood A."/>
            <person name="Yang L."/>
            <person name="Cove D."/>
            <person name="Cuming A."/>
            <person name="Hasebe M."/>
            <person name="Lucas S."/>
            <person name="Mishler D.B."/>
            <person name="Reski R."/>
            <person name="Grigoriev I."/>
            <person name="Quatrano R.S."/>
            <person name="Boore J.L."/>
        </authorList>
    </citation>
    <scope>NUCLEOTIDE SEQUENCE [LARGE SCALE GENOMIC DNA]</scope>
    <source>
        <strain evidence="2 3">cv. Gransden 2004</strain>
    </source>
</reference>